<dbReference type="PRINTS" id="PR00813">
    <property type="entry name" value="BCTERIALGSPG"/>
</dbReference>
<dbReference type="GO" id="GO:0043683">
    <property type="term" value="P:type IV pilus assembly"/>
    <property type="evidence" value="ECO:0007669"/>
    <property type="project" value="InterPro"/>
</dbReference>
<keyword evidence="2" id="KW-0812">Transmembrane</keyword>
<dbReference type="Pfam" id="PF16732">
    <property type="entry name" value="ComP_DUS"/>
    <property type="match status" value="1"/>
</dbReference>
<dbReference type="NCBIfam" id="TIGR02532">
    <property type="entry name" value="IV_pilin_GFxxxE"/>
    <property type="match status" value="1"/>
</dbReference>
<protein>
    <recommendedName>
        <fullName evidence="4">Type IV pilus assembly protein PilE</fullName>
    </recommendedName>
</protein>
<gene>
    <name evidence="3" type="ORF">PMYSY11_0916</name>
</gene>
<proteinExistence type="predicted"/>
<dbReference type="InterPro" id="IPR031982">
    <property type="entry name" value="PilE-like"/>
</dbReference>
<dbReference type="SUPFAM" id="SSF54523">
    <property type="entry name" value="Pili subunits"/>
    <property type="match status" value="1"/>
</dbReference>
<reference evidence="3" key="1">
    <citation type="submission" date="2019-02" db="EMBL/GenBank/DDBJ databases">
        <authorList>
            <consortium name="Genoscope - CEA"/>
            <person name="William W."/>
        </authorList>
    </citation>
    <scope>NUCLEOTIDE SEQUENCE [LARGE SCALE GENOMIC DNA]</scope>
    <source>
        <strain evidence="3">YSy11</strain>
    </source>
</reference>
<name>A0A653DZW9_9PSED</name>
<evidence type="ECO:0000313" key="3">
    <source>
        <dbReference type="EMBL" id="VEV95963.1"/>
    </source>
</evidence>
<accession>A0A653DZW9</accession>
<keyword evidence="2" id="KW-1133">Transmembrane helix</keyword>
<dbReference type="GO" id="GO:0015628">
    <property type="term" value="P:protein secretion by the type II secretion system"/>
    <property type="evidence" value="ECO:0007669"/>
    <property type="project" value="InterPro"/>
</dbReference>
<dbReference type="GO" id="GO:0015627">
    <property type="term" value="C:type II protein secretion system complex"/>
    <property type="evidence" value="ECO:0007669"/>
    <property type="project" value="InterPro"/>
</dbReference>
<dbReference type="PROSITE" id="PS00409">
    <property type="entry name" value="PROKAR_NTER_METHYL"/>
    <property type="match status" value="1"/>
</dbReference>
<dbReference type="EMBL" id="LR215729">
    <property type="protein sequence ID" value="VEV95963.1"/>
    <property type="molecule type" value="Genomic_DNA"/>
</dbReference>
<dbReference type="InterPro" id="IPR012902">
    <property type="entry name" value="N_methyl_site"/>
</dbReference>
<organism evidence="3">
    <name type="scientific">Pseudomonas marincola</name>
    <dbReference type="NCBI Taxonomy" id="437900"/>
    <lineage>
        <taxon>Bacteria</taxon>
        <taxon>Pseudomonadati</taxon>
        <taxon>Pseudomonadota</taxon>
        <taxon>Gammaproteobacteria</taxon>
        <taxon>Pseudomonadales</taxon>
        <taxon>Pseudomonadaceae</taxon>
        <taxon>Pseudomonas</taxon>
    </lineage>
</organism>
<dbReference type="InterPro" id="IPR045584">
    <property type="entry name" value="Pilin-like"/>
</dbReference>
<keyword evidence="1" id="KW-0488">Methylation</keyword>
<dbReference type="PANTHER" id="PTHR30093">
    <property type="entry name" value="GENERAL SECRETION PATHWAY PROTEIN G"/>
    <property type="match status" value="1"/>
</dbReference>
<dbReference type="PANTHER" id="PTHR30093:SF47">
    <property type="entry name" value="TYPE IV PILUS NON-CORE MINOR PILIN PILE"/>
    <property type="match status" value="1"/>
</dbReference>
<dbReference type="Pfam" id="PF07963">
    <property type="entry name" value="N_methyl"/>
    <property type="match status" value="1"/>
</dbReference>
<dbReference type="Gene3D" id="3.30.700.10">
    <property type="entry name" value="Glycoprotein, Type 4 Pilin"/>
    <property type="match status" value="1"/>
</dbReference>
<evidence type="ECO:0008006" key="4">
    <source>
        <dbReference type="Google" id="ProtNLM"/>
    </source>
</evidence>
<sequence length="157" mass="17269">MMLSGDAQRVARKRNCQEKDLMRKQAGFTLIELMIAVVVIGILAAIALPSYNSYIRRSHCENAKATMLGAANLMERYRAQNNTYINASLGRYAQSPTDGSKQFTLALTTSSPTRYRIIAIPTAMLNGKGLLKLESTGERSATGRFEEIDAWSSCNGI</sequence>
<dbReference type="InterPro" id="IPR000983">
    <property type="entry name" value="Bac_GSPG_pilin"/>
</dbReference>
<keyword evidence="2" id="KW-0472">Membrane</keyword>
<feature type="transmembrane region" description="Helical" evidence="2">
    <location>
        <begin position="28"/>
        <end position="48"/>
    </location>
</feature>
<dbReference type="AlphaFoldDB" id="A0A653DZW9"/>
<evidence type="ECO:0000256" key="1">
    <source>
        <dbReference type="ARBA" id="ARBA00022481"/>
    </source>
</evidence>
<evidence type="ECO:0000256" key="2">
    <source>
        <dbReference type="SAM" id="Phobius"/>
    </source>
</evidence>